<name>A0A3M6Q4G2_9BURK</name>
<organism evidence="10 11">
    <name type="scientific">Allofranklinella schreckenbergeri</name>
    <dbReference type="NCBI Taxonomy" id="1076744"/>
    <lineage>
        <taxon>Bacteria</taxon>
        <taxon>Pseudomonadati</taxon>
        <taxon>Pseudomonadota</taxon>
        <taxon>Betaproteobacteria</taxon>
        <taxon>Burkholderiales</taxon>
        <taxon>Comamonadaceae</taxon>
        <taxon>Allofranklinella</taxon>
    </lineage>
</organism>
<feature type="transmembrane region" description="Helical" evidence="8">
    <location>
        <begin position="229"/>
        <end position="256"/>
    </location>
</feature>
<dbReference type="InterPro" id="IPR003004">
    <property type="entry name" value="GspF/PilC"/>
</dbReference>
<protein>
    <submittedName>
        <fullName evidence="10">Type II secretion system F family protein</fullName>
    </submittedName>
</protein>
<dbReference type="Gene3D" id="1.20.81.30">
    <property type="entry name" value="Type II secretion system (T2SS), domain F"/>
    <property type="match status" value="2"/>
</dbReference>
<dbReference type="PANTHER" id="PTHR30012:SF7">
    <property type="entry name" value="PROTEIN TRANSPORT PROTEIN HOFC HOMOLOG"/>
    <property type="match status" value="1"/>
</dbReference>
<evidence type="ECO:0000256" key="2">
    <source>
        <dbReference type="ARBA" id="ARBA00005745"/>
    </source>
</evidence>
<comment type="similarity">
    <text evidence="2">Belongs to the GSP F family.</text>
</comment>
<feature type="domain" description="Type II secretion system protein GspF" evidence="9">
    <location>
        <begin position="290"/>
        <end position="411"/>
    </location>
</feature>
<evidence type="ECO:0000256" key="5">
    <source>
        <dbReference type="ARBA" id="ARBA00022692"/>
    </source>
</evidence>
<gene>
    <name evidence="10" type="ORF">EBQ26_08435</name>
</gene>
<keyword evidence="3" id="KW-1003">Cell membrane</keyword>
<evidence type="ECO:0000256" key="7">
    <source>
        <dbReference type="ARBA" id="ARBA00023136"/>
    </source>
</evidence>
<evidence type="ECO:0000256" key="1">
    <source>
        <dbReference type="ARBA" id="ARBA00004429"/>
    </source>
</evidence>
<evidence type="ECO:0000259" key="9">
    <source>
        <dbReference type="Pfam" id="PF00482"/>
    </source>
</evidence>
<dbReference type="GO" id="GO:0005886">
    <property type="term" value="C:plasma membrane"/>
    <property type="evidence" value="ECO:0007669"/>
    <property type="project" value="UniProtKB-SubCell"/>
</dbReference>
<feature type="transmembrane region" description="Helical" evidence="8">
    <location>
        <begin position="393"/>
        <end position="416"/>
    </location>
</feature>
<dbReference type="FunFam" id="1.20.81.30:FF:000001">
    <property type="entry name" value="Type II secretion system protein F"/>
    <property type="match status" value="1"/>
</dbReference>
<dbReference type="PRINTS" id="PR00812">
    <property type="entry name" value="BCTERIALGSPF"/>
</dbReference>
<dbReference type="AlphaFoldDB" id="A0A3M6Q4G2"/>
<accession>A0A3M6Q4G2</accession>
<dbReference type="RefSeq" id="WP_122238572.1">
    <property type="nucleotide sequence ID" value="NZ_RDQM01000009.1"/>
</dbReference>
<evidence type="ECO:0000313" key="10">
    <source>
        <dbReference type="EMBL" id="RMW97674.1"/>
    </source>
</evidence>
<comment type="caution">
    <text evidence="10">The sequence shown here is derived from an EMBL/GenBank/DDBJ whole genome shotgun (WGS) entry which is preliminary data.</text>
</comment>
<dbReference type="InterPro" id="IPR042094">
    <property type="entry name" value="T2SS_GspF_sf"/>
</dbReference>
<dbReference type="Proteomes" id="UP000267521">
    <property type="component" value="Unassembled WGS sequence"/>
</dbReference>
<sequence>MPDYAWRAANASGQINTGVIAAANVPQAMKLLRERGLHPLHLAPASASEVVQAQHADAASASAALLGTAKASRKNKGPVNRDDIRAMTSELTIMLRSGLALDSALKVLIDMSHKPAMRALVQDVLDAVKGGAPFSKALARHPQHFDDFYVNMIRSGEVSGQMAGVLARLVEHMERLRALRESVVSASIYPLILLGMSVAVLVFMMVFVVPRFRPMFADVGDALPLPTQILMASSDFFLAWGWLLALALALTGYLGWRWLRSPAGRAWWQERVLRLPVIGALVARYQLTLFARSWGTLLGNGVPMLTALGIATDTVGNQVLRAPLLRVAPAVKEGARVVDAMGKLGIFEPLAINLIRVGEETGKIGAMALELADILNREVETGIKRALTLLSPLMIVVLGVLVAFILVSLMMGILSINQAVA</sequence>
<feature type="transmembrane region" description="Helical" evidence="8">
    <location>
        <begin position="183"/>
        <end position="209"/>
    </location>
</feature>
<evidence type="ECO:0000313" key="11">
    <source>
        <dbReference type="Proteomes" id="UP000267521"/>
    </source>
</evidence>
<keyword evidence="7 8" id="KW-0472">Membrane</keyword>
<evidence type="ECO:0000256" key="4">
    <source>
        <dbReference type="ARBA" id="ARBA00022519"/>
    </source>
</evidence>
<feature type="domain" description="Type II secretion system protein GspF" evidence="9">
    <location>
        <begin position="89"/>
        <end position="210"/>
    </location>
</feature>
<keyword evidence="6 8" id="KW-1133">Transmembrane helix</keyword>
<keyword evidence="5 8" id="KW-0812">Transmembrane</keyword>
<evidence type="ECO:0000256" key="8">
    <source>
        <dbReference type="SAM" id="Phobius"/>
    </source>
</evidence>
<evidence type="ECO:0000256" key="6">
    <source>
        <dbReference type="ARBA" id="ARBA00022989"/>
    </source>
</evidence>
<evidence type="ECO:0000256" key="3">
    <source>
        <dbReference type="ARBA" id="ARBA00022475"/>
    </source>
</evidence>
<dbReference type="Pfam" id="PF00482">
    <property type="entry name" value="T2SSF"/>
    <property type="match status" value="2"/>
</dbReference>
<dbReference type="GO" id="GO:0015628">
    <property type="term" value="P:protein secretion by the type II secretion system"/>
    <property type="evidence" value="ECO:0007669"/>
    <property type="project" value="TreeGrafter"/>
</dbReference>
<keyword evidence="4" id="KW-0997">Cell inner membrane</keyword>
<reference evidence="10 11" key="1">
    <citation type="submission" date="2018-10" db="EMBL/GenBank/DDBJ databases">
        <title>Comamonadaceae CDC group NO-1 genome sequencing and assembly.</title>
        <authorList>
            <person name="Bernier A.-M."/>
            <person name="Bernard K."/>
        </authorList>
    </citation>
    <scope>NUCLEOTIDE SEQUENCE [LARGE SCALE GENOMIC DNA]</scope>
    <source>
        <strain evidence="10 11">NML970147</strain>
    </source>
</reference>
<dbReference type="InterPro" id="IPR018076">
    <property type="entry name" value="T2SS_GspF_dom"/>
</dbReference>
<dbReference type="EMBL" id="RDQM01000009">
    <property type="protein sequence ID" value="RMW97674.1"/>
    <property type="molecule type" value="Genomic_DNA"/>
</dbReference>
<comment type="subcellular location">
    <subcellularLocation>
        <location evidence="1">Cell inner membrane</location>
        <topology evidence="1">Multi-pass membrane protein</topology>
    </subcellularLocation>
</comment>
<dbReference type="PANTHER" id="PTHR30012">
    <property type="entry name" value="GENERAL SECRETION PATHWAY PROTEIN"/>
    <property type="match status" value="1"/>
</dbReference>
<proteinExistence type="inferred from homology"/>